<dbReference type="NCBIfam" id="NF033564">
    <property type="entry name" value="transpos_ISAs1"/>
    <property type="match status" value="1"/>
</dbReference>
<accession>A0A9X3P6S3</accession>
<sequence>MPAPISSPIADSFAKLGPIDLESVPDLCRYLSWVPDSRGRCGRWYSLSSLLALCAAAVVAGAVTVEAIAEWAADAPSEVLAGLGVRRHPLGRRRSPSRRCLVRVLSGVDADALDRAICAWLAARRAAASCEVDANAALQAVAVDGKTLRGSKNAGGKRVHLLSAVDHAAAVTLAQRNVGVKTNETGEFTNLLAWMNLEDAVVTFDALHTVKAQAAWLLDQKRAHYVAIVKANQKTLYRQLKSLPWGEVGRGGHEAGTGHGRSESRSVKVCGIDPAAGGLPFPGAVSAIRLHRRRQVKGRKQSREILYAVTTLDAHQASPGDIAALVRGHWTIENRHHLVRDTTFAEDASRLRTGNAPRAMAGFRNLAIGALRLAGVDNLAKATRHNARNHYRPLPFIGITA</sequence>
<protein>
    <submittedName>
        <fullName evidence="3">ISAs1 family transposase</fullName>
    </submittedName>
</protein>
<reference evidence="3" key="1">
    <citation type="submission" date="2022-12" db="EMBL/GenBank/DDBJ databases">
        <title>Gycomyces niveus sp.nov.,a novel actinomycete isolated from soil in Shouguan.</title>
        <authorList>
            <person name="Yang X."/>
        </authorList>
    </citation>
    <scope>NUCLEOTIDE SEQUENCE</scope>
    <source>
        <strain evidence="3">NEAU-A15</strain>
    </source>
</reference>
<organism evidence="3 5">
    <name type="scientific">Glycomyces luteolus</name>
    <dbReference type="NCBI Taxonomy" id="2670330"/>
    <lineage>
        <taxon>Bacteria</taxon>
        <taxon>Bacillati</taxon>
        <taxon>Actinomycetota</taxon>
        <taxon>Actinomycetes</taxon>
        <taxon>Glycomycetales</taxon>
        <taxon>Glycomycetaceae</taxon>
        <taxon>Glycomyces</taxon>
    </lineage>
</organism>
<evidence type="ECO:0000313" key="5">
    <source>
        <dbReference type="Proteomes" id="UP001146067"/>
    </source>
</evidence>
<evidence type="ECO:0000313" key="3">
    <source>
        <dbReference type="EMBL" id="MDA1359721.1"/>
    </source>
</evidence>
<evidence type="ECO:0000259" key="1">
    <source>
        <dbReference type="Pfam" id="PF01609"/>
    </source>
</evidence>
<dbReference type="InterPro" id="IPR051698">
    <property type="entry name" value="Transposase_11-like"/>
</dbReference>
<evidence type="ECO:0000259" key="2">
    <source>
        <dbReference type="Pfam" id="PF13808"/>
    </source>
</evidence>
<dbReference type="InterPro" id="IPR032806">
    <property type="entry name" value="YbfD_N"/>
</dbReference>
<dbReference type="InterPro" id="IPR002559">
    <property type="entry name" value="Transposase_11"/>
</dbReference>
<dbReference type="Proteomes" id="UP001146067">
    <property type="component" value="Unassembled WGS sequence"/>
</dbReference>
<dbReference type="Pfam" id="PF01609">
    <property type="entry name" value="DDE_Tnp_1"/>
    <property type="match status" value="1"/>
</dbReference>
<dbReference type="AlphaFoldDB" id="A0A9X3P6S3"/>
<dbReference type="PANTHER" id="PTHR30298:SF0">
    <property type="entry name" value="PROTEIN YBFL-RELATED"/>
    <property type="match status" value="1"/>
</dbReference>
<dbReference type="PANTHER" id="PTHR30298">
    <property type="entry name" value="H REPEAT-ASSOCIATED PREDICTED TRANSPOSASE"/>
    <property type="match status" value="1"/>
</dbReference>
<proteinExistence type="predicted"/>
<dbReference type="Pfam" id="PF13808">
    <property type="entry name" value="DDE_Tnp_1_assoc"/>
    <property type="match status" value="1"/>
</dbReference>
<comment type="caution">
    <text evidence="3">The sequence shown here is derived from an EMBL/GenBank/DDBJ whole genome shotgun (WGS) entry which is preliminary data.</text>
</comment>
<dbReference type="GO" id="GO:0004803">
    <property type="term" value="F:transposase activity"/>
    <property type="evidence" value="ECO:0007669"/>
    <property type="project" value="InterPro"/>
</dbReference>
<dbReference type="GO" id="GO:0006313">
    <property type="term" value="P:DNA transposition"/>
    <property type="evidence" value="ECO:0007669"/>
    <property type="project" value="InterPro"/>
</dbReference>
<keyword evidence="5" id="KW-1185">Reference proteome</keyword>
<evidence type="ECO:0000313" key="4">
    <source>
        <dbReference type="EMBL" id="MDA1359726.1"/>
    </source>
</evidence>
<dbReference type="GO" id="GO:0003677">
    <property type="term" value="F:DNA binding"/>
    <property type="evidence" value="ECO:0007669"/>
    <property type="project" value="InterPro"/>
</dbReference>
<dbReference type="InterPro" id="IPR047647">
    <property type="entry name" value="ISAs1_transpos"/>
</dbReference>
<name>A0A9X3P6S3_9ACTN</name>
<gene>
    <name evidence="3" type="ORF">O1R50_08815</name>
    <name evidence="4" type="ORF">O1R50_08840</name>
</gene>
<feature type="domain" description="Transposase IS4-like" evidence="1">
    <location>
        <begin position="139"/>
        <end position="367"/>
    </location>
</feature>
<dbReference type="EMBL" id="JAPZVP010000006">
    <property type="protein sequence ID" value="MDA1359721.1"/>
    <property type="molecule type" value="Genomic_DNA"/>
</dbReference>
<dbReference type="EMBL" id="JAPZVP010000006">
    <property type="protein sequence ID" value="MDA1359726.1"/>
    <property type="molecule type" value="Genomic_DNA"/>
</dbReference>
<dbReference type="RefSeq" id="WP_270109596.1">
    <property type="nucleotide sequence ID" value="NZ_JAPZVP010000006.1"/>
</dbReference>
<feature type="domain" description="H repeat-associated protein N-terminal" evidence="2">
    <location>
        <begin position="29"/>
        <end position="121"/>
    </location>
</feature>